<reference evidence="3 4" key="1">
    <citation type="submission" date="2023-01" db="EMBL/GenBank/DDBJ databases">
        <title>Cultivation and genomic characterization of new, ubiquitous marine nitrite-oxidizing bacteria from the Nitrospirales.</title>
        <authorList>
            <person name="Mueller A.J."/>
            <person name="Daebeler A."/>
            <person name="Herbold C.W."/>
            <person name="Kirkegaard R.H."/>
            <person name="Daims H."/>
        </authorList>
    </citation>
    <scope>NUCLEOTIDE SEQUENCE [LARGE SCALE GENOMIC DNA]</scope>
    <source>
        <strain evidence="3 4">VA</strain>
    </source>
</reference>
<dbReference type="InterPro" id="IPR039523">
    <property type="entry name" value="RimK-rel_E_lig_ATP-grasp"/>
</dbReference>
<dbReference type="PANTHER" id="PTHR21621">
    <property type="entry name" value="RIBOSOMAL PROTEIN S6 MODIFICATION PROTEIN"/>
    <property type="match status" value="1"/>
</dbReference>
<dbReference type="NCBIfam" id="TIGR02291">
    <property type="entry name" value="rimK_rel_E_lig"/>
    <property type="match status" value="1"/>
</dbReference>
<proteinExistence type="predicted"/>
<dbReference type="KEGG" id="nall:PP769_11740"/>
<accession>A0AA96G7N5</accession>
<keyword evidence="4" id="KW-1185">Reference proteome</keyword>
<evidence type="ECO:0000256" key="1">
    <source>
        <dbReference type="PROSITE-ProRule" id="PRU00409"/>
    </source>
</evidence>
<dbReference type="GO" id="GO:0009432">
    <property type="term" value="P:SOS response"/>
    <property type="evidence" value="ECO:0007669"/>
    <property type="project" value="TreeGrafter"/>
</dbReference>
<dbReference type="EMBL" id="CP116967">
    <property type="protein sequence ID" value="WNM56648.1"/>
    <property type="molecule type" value="Genomic_DNA"/>
</dbReference>
<dbReference type="SUPFAM" id="SSF56059">
    <property type="entry name" value="Glutathione synthetase ATP-binding domain-like"/>
    <property type="match status" value="1"/>
</dbReference>
<protein>
    <submittedName>
        <fullName evidence="3">Alpha-L-glutamate ligase-like protein</fullName>
    </submittedName>
</protein>
<keyword evidence="1" id="KW-0547">Nucleotide-binding</keyword>
<dbReference type="PANTHER" id="PTHR21621:SF0">
    <property type="entry name" value="BETA-CITRYLGLUTAMATE SYNTHASE B-RELATED"/>
    <property type="match status" value="1"/>
</dbReference>
<dbReference type="Gene3D" id="3.30.470.20">
    <property type="entry name" value="ATP-grasp fold, B domain"/>
    <property type="match status" value="1"/>
</dbReference>
<name>A0AA96G7N5_9BACT</name>
<dbReference type="GO" id="GO:0005524">
    <property type="term" value="F:ATP binding"/>
    <property type="evidence" value="ECO:0007669"/>
    <property type="project" value="UniProtKB-UniRule"/>
</dbReference>
<dbReference type="Pfam" id="PF14397">
    <property type="entry name" value="ATPgrasp_ST"/>
    <property type="match status" value="1"/>
</dbReference>
<evidence type="ECO:0000259" key="2">
    <source>
        <dbReference type="PROSITE" id="PS50975"/>
    </source>
</evidence>
<feature type="domain" description="ATP-grasp" evidence="2">
    <location>
        <begin position="43"/>
        <end position="298"/>
    </location>
</feature>
<dbReference type="InterPro" id="IPR011761">
    <property type="entry name" value="ATP-grasp"/>
</dbReference>
<gene>
    <name evidence="3" type="ORF">PP769_11740</name>
</gene>
<dbReference type="InterPro" id="IPR011758">
    <property type="entry name" value="RimK-rel_E_lig"/>
</dbReference>
<organism evidence="3 4">
    <name type="scientific">Candidatus Nitrospira allomarina</name>
    <dbReference type="NCBI Taxonomy" id="3020900"/>
    <lineage>
        <taxon>Bacteria</taxon>
        <taxon>Pseudomonadati</taxon>
        <taxon>Nitrospirota</taxon>
        <taxon>Nitrospiria</taxon>
        <taxon>Nitrospirales</taxon>
        <taxon>Nitrospiraceae</taxon>
        <taxon>Nitrospira</taxon>
    </lineage>
</organism>
<evidence type="ECO:0000313" key="4">
    <source>
        <dbReference type="Proteomes" id="UP001302719"/>
    </source>
</evidence>
<dbReference type="Proteomes" id="UP001302719">
    <property type="component" value="Chromosome"/>
</dbReference>
<dbReference type="PROSITE" id="PS50975">
    <property type="entry name" value="ATP_GRASP"/>
    <property type="match status" value="1"/>
</dbReference>
<dbReference type="GO" id="GO:0046872">
    <property type="term" value="F:metal ion binding"/>
    <property type="evidence" value="ECO:0007669"/>
    <property type="project" value="InterPro"/>
</dbReference>
<dbReference type="AlphaFoldDB" id="A0AA96G7N5"/>
<dbReference type="RefSeq" id="WP_312640249.1">
    <property type="nucleotide sequence ID" value="NZ_CP116967.1"/>
</dbReference>
<evidence type="ECO:0000313" key="3">
    <source>
        <dbReference type="EMBL" id="WNM56648.1"/>
    </source>
</evidence>
<keyword evidence="1" id="KW-0067">ATP-binding</keyword>
<sequence length="313" mass="34301">MFKGFRNLSKQGILGLNKRNAVYTLGFNQRRFYPLVDDKAQTKTLCSQAGMAVPELYGKIEIERQIRDLPKLLRTHTEFVIKPAHGSGGDGIVVIKGLVKDKYRKANGVILSLDTLQHHISNVLSGMYSLGGATDTALIEYCVNFDPIFESISYQGVPDIRIIVLLGVPVMAMVRLPTRMSDGKANLHQGALGVGVNMATGTTSTAVFLNDIVGEHPDTNNSVTGLVIPNWRNLLALASQCYDIFKLGYLGVDIVLDRDQGPLLLEVNARPGLNIQIANRSGLLPRLHLVEQSAQGLTSVQDRIEFAIRHFPA</sequence>
<dbReference type="GO" id="GO:0005737">
    <property type="term" value="C:cytoplasm"/>
    <property type="evidence" value="ECO:0007669"/>
    <property type="project" value="TreeGrafter"/>
</dbReference>
<dbReference type="GO" id="GO:0018169">
    <property type="term" value="F:ribosomal S6-glutamic acid ligase activity"/>
    <property type="evidence" value="ECO:0007669"/>
    <property type="project" value="TreeGrafter"/>
</dbReference>